<dbReference type="SMART" id="SM00562">
    <property type="entry name" value="NDK"/>
    <property type="match status" value="1"/>
</dbReference>
<keyword evidence="11 14" id="KW-0067">ATP-binding</keyword>
<evidence type="ECO:0000256" key="12">
    <source>
        <dbReference type="ARBA" id="ARBA00022842"/>
    </source>
</evidence>
<dbReference type="Proteomes" id="UP000277145">
    <property type="component" value="Unassembled WGS sequence"/>
</dbReference>
<comment type="catalytic activity">
    <reaction evidence="14 17">
        <text>a 2'-deoxyribonucleoside 5'-diphosphate + ATP = a 2'-deoxyribonucleoside 5'-triphosphate + ADP</text>
        <dbReference type="Rhea" id="RHEA:44640"/>
        <dbReference type="ChEBI" id="CHEBI:30616"/>
        <dbReference type="ChEBI" id="CHEBI:61560"/>
        <dbReference type="ChEBI" id="CHEBI:73316"/>
        <dbReference type="ChEBI" id="CHEBI:456216"/>
        <dbReference type="EC" id="2.7.4.6"/>
    </reaction>
</comment>
<name>A0A3A6UE41_LEGPN</name>
<dbReference type="PROSITE" id="PS00469">
    <property type="entry name" value="NDPK"/>
    <property type="match status" value="1"/>
</dbReference>
<evidence type="ECO:0000256" key="5">
    <source>
        <dbReference type="ARBA" id="ARBA00022490"/>
    </source>
</evidence>
<comment type="similarity">
    <text evidence="2 14 15 16">Belongs to the NDK family.</text>
</comment>
<evidence type="ECO:0000256" key="10">
    <source>
        <dbReference type="ARBA" id="ARBA00022777"/>
    </source>
</evidence>
<evidence type="ECO:0000256" key="2">
    <source>
        <dbReference type="ARBA" id="ARBA00008142"/>
    </source>
</evidence>
<dbReference type="CDD" id="cd04413">
    <property type="entry name" value="NDPk_I"/>
    <property type="match status" value="1"/>
</dbReference>
<dbReference type="PANTHER" id="PTHR46161:SF3">
    <property type="entry name" value="NUCLEOSIDE DIPHOSPHATE KINASE DDB_G0292928-RELATED"/>
    <property type="match status" value="1"/>
</dbReference>
<evidence type="ECO:0000313" key="20">
    <source>
        <dbReference type="Proteomes" id="UP000277145"/>
    </source>
</evidence>
<evidence type="ECO:0000259" key="18">
    <source>
        <dbReference type="SMART" id="SM00562"/>
    </source>
</evidence>
<evidence type="ECO:0000256" key="11">
    <source>
        <dbReference type="ARBA" id="ARBA00022840"/>
    </source>
</evidence>
<keyword evidence="8 14" id="KW-0479">Metal-binding</keyword>
<keyword evidence="12 14" id="KW-0460">Magnesium</keyword>
<dbReference type="GO" id="GO:0005524">
    <property type="term" value="F:ATP binding"/>
    <property type="evidence" value="ECO:0007669"/>
    <property type="project" value="UniProtKB-UniRule"/>
</dbReference>
<feature type="binding site" evidence="14 15">
    <location>
        <position position="28"/>
    </location>
    <ligand>
        <name>ATP</name>
        <dbReference type="ChEBI" id="CHEBI:30616"/>
    </ligand>
</feature>
<feature type="binding site" evidence="14 15">
    <location>
        <position position="131"/>
    </location>
    <ligand>
        <name>ATP</name>
        <dbReference type="ChEBI" id="CHEBI:30616"/>
    </ligand>
</feature>
<keyword evidence="13 14" id="KW-0546">Nucleotide metabolism</keyword>
<comment type="function">
    <text evidence="14">Major role in the synthesis of nucleoside triphosphates other than ATP. The ATP gamma phosphate is transferred to the NDP beta phosphate via a ping-pong mechanism, using a phosphorylated active-site intermediate.</text>
</comment>
<feature type="domain" description="Nucleoside diphosphate kinase-like" evidence="18">
    <location>
        <begin position="20"/>
        <end position="157"/>
    </location>
</feature>
<comment type="catalytic activity">
    <reaction evidence="14">
        <text>a ribonucleoside 5'-diphosphate + ATP = a ribonucleoside 5'-triphosphate + ADP</text>
        <dbReference type="Rhea" id="RHEA:18113"/>
        <dbReference type="ChEBI" id="CHEBI:30616"/>
        <dbReference type="ChEBI" id="CHEBI:57930"/>
        <dbReference type="ChEBI" id="CHEBI:61557"/>
        <dbReference type="ChEBI" id="CHEBI:456216"/>
        <dbReference type="EC" id="2.7.4.6"/>
    </reaction>
</comment>
<dbReference type="GO" id="GO:0005737">
    <property type="term" value="C:cytoplasm"/>
    <property type="evidence" value="ECO:0007669"/>
    <property type="project" value="UniProtKB-SubCell"/>
</dbReference>
<evidence type="ECO:0000256" key="9">
    <source>
        <dbReference type="ARBA" id="ARBA00022741"/>
    </source>
</evidence>
<dbReference type="EMBL" id="QWDR01000002">
    <property type="protein sequence ID" value="RJY29403.1"/>
    <property type="molecule type" value="Genomic_DNA"/>
</dbReference>
<keyword evidence="10 14" id="KW-0418">Kinase</keyword>
<reference evidence="19 20" key="1">
    <citation type="submission" date="2018-08" db="EMBL/GenBank/DDBJ databases">
        <title>Genome Sequences of Legionella pneumophila subsp. pneumophila Isolates, Recovered from a Drinking Water System in a Large Builging.</title>
        <authorList>
            <person name="Gomez-Alvarez V."/>
            <person name="Boczek L."/>
            <person name="King D."/>
            <person name="Pemberton A."/>
            <person name="Pfaller S."/>
            <person name="Rodgers M."/>
            <person name="Santodomingo J."/>
            <person name="Revetta R."/>
        </authorList>
    </citation>
    <scope>NUCLEOTIDE SEQUENCE [LARGE SCALE GENOMIC DNA]</scope>
    <source>
        <strain evidence="19 20">L01C.1</strain>
    </source>
</reference>
<gene>
    <name evidence="14" type="primary">ndk</name>
    <name evidence="19" type="ORF">D1H98_10225</name>
</gene>
<dbReference type="GO" id="GO:0006228">
    <property type="term" value="P:UTP biosynthetic process"/>
    <property type="evidence" value="ECO:0007669"/>
    <property type="project" value="UniProtKB-UniRule"/>
</dbReference>
<feature type="binding site" evidence="14 15">
    <location>
        <position position="110"/>
    </location>
    <ligand>
        <name>ATP</name>
        <dbReference type="ChEBI" id="CHEBI:30616"/>
    </ligand>
</feature>
<organism evidence="19 20">
    <name type="scientific">Legionella pneumophila subsp. pneumophila</name>
    <dbReference type="NCBI Taxonomy" id="91891"/>
    <lineage>
        <taxon>Bacteria</taxon>
        <taxon>Pseudomonadati</taxon>
        <taxon>Pseudomonadota</taxon>
        <taxon>Gammaproteobacteria</taxon>
        <taxon>Legionellales</taxon>
        <taxon>Legionellaceae</taxon>
        <taxon>Legionella</taxon>
    </lineage>
</organism>
<dbReference type="GO" id="GO:0006241">
    <property type="term" value="P:CTP biosynthetic process"/>
    <property type="evidence" value="ECO:0007669"/>
    <property type="project" value="UniProtKB-UniRule"/>
</dbReference>
<sequence length="158" mass="17552">MNSCIIMHFKLISLECMMAKELTLSIIKPDAVAKSVIGEIYTRFEKAGLDIVAAKMIQLSREQAESFYDIHRARPFFKDLVDFMISGPVMIQVLKGDNAVAKNREIMGATNPKEAAPGTIRADFADSIDANAVHGSDSLENAAREIAFFFEPHELCNR</sequence>
<evidence type="ECO:0000313" key="19">
    <source>
        <dbReference type="EMBL" id="RJY29403.1"/>
    </source>
</evidence>
<evidence type="ECO:0000256" key="16">
    <source>
        <dbReference type="RuleBase" id="RU004011"/>
    </source>
</evidence>
<feature type="binding site" evidence="14 15">
    <location>
        <position position="121"/>
    </location>
    <ligand>
        <name>ATP</name>
        <dbReference type="ChEBI" id="CHEBI:30616"/>
    </ligand>
</feature>
<evidence type="ECO:0000256" key="7">
    <source>
        <dbReference type="ARBA" id="ARBA00022679"/>
    </source>
</evidence>
<protein>
    <recommendedName>
        <fullName evidence="4 14">Nucleoside diphosphate kinase</fullName>
        <shortName evidence="14">NDK</shortName>
        <shortName evidence="14">NDP kinase</shortName>
        <ecNumber evidence="3 14">2.7.4.6</ecNumber>
    </recommendedName>
    <alternativeName>
        <fullName evidence="14">Nucleoside-2-P kinase</fullName>
    </alternativeName>
</protein>
<dbReference type="SUPFAM" id="SSF54919">
    <property type="entry name" value="Nucleoside diphosphate kinase, NDK"/>
    <property type="match status" value="1"/>
</dbReference>
<dbReference type="InterPro" id="IPR036850">
    <property type="entry name" value="NDK-like_dom_sf"/>
</dbReference>
<dbReference type="InterPro" id="IPR023005">
    <property type="entry name" value="Nucleoside_diP_kinase_AS"/>
</dbReference>
<dbReference type="PRINTS" id="PR01243">
    <property type="entry name" value="NUCDPKINASE"/>
</dbReference>
<dbReference type="GO" id="GO:0046872">
    <property type="term" value="F:metal ion binding"/>
    <property type="evidence" value="ECO:0007669"/>
    <property type="project" value="UniProtKB-KW"/>
</dbReference>
<comment type="caution">
    <text evidence="19">The sequence shown here is derived from an EMBL/GenBank/DDBJ whole genome shotgun (WGS) entry which is preliminary data.</text>
</comment>
<keyword evidence="9 14" id="KW-0547">Nucleotide-binding</keyword>
<dbReference type="InterPro" id="IPR034907">
    <property type="entry name" value="NDK-like_dom"/>
</dbReference>
<proteinExistence type="inferred from homology"/>
<keyword evidence="7 14" id="KW-0808">Transferase</keyword>
<evidence type="ECO:0000256" key="8">
    <source>
        <dbReference type="ARBA" id="ARBA00022723"/>
    </source>
</evidence>
<evidence type="ECO:0000256" key="4">
    <source>
        <dbReference type="ARBA" id="ARBA00017632"/>
    </source>
</evidence>
<dbReference type="GO" id="GO:0004550">
    <property type="term" value="F:nucleoside diphosphate kinase activity"/>
    <property type="evidence" value="ECO:0007669"/>
    <property type="project" value="UniProtKB-UniRule"/>
</dbReference>
<dbReference type="EC" id="2.7.4.6" evidence="3 14"/>
<dbReference type="GO" id="GO:0006183">
    <property type="term" value="P:GTP biosynthetic process"/>
    <property type="evidence" value="ECO:0007669"/>
    <property type="project" value="UniProtKB-UniRule"/>
</dbReference>
<dbReference type="PANTHER" id="PTHR46161">
    <property type="entry name" value="NUCLEOSIDE DIPHOSPHATE KINASE"/>
    <property type="match status" value="1"/>
</dbReference>
<evidence type="ECO:0000256" key="6">
    <source>
        <dbReference type="ARBA" id="ARBA00022553"/>
    </source>
</evidence>
<keyword evidence="5 14" id="KW-0963">Cytoplasm</keyword>
<dbReference type="FunFam" id="3.30.70.141:FF:000001">
    <property type="entry name" value="Nucleoside diphosphate kinase"/>
    <property type="match status" value="1"/>
</dbReference>
<evidence type="ECO:0000256" key="3">
    <source>
        <dbReference type="ARBA" id="ARBA00012966"/>
    </source>
</evidence>
<evidence type="ECO:0000256" key="1">
    <source>
        <dbReference type="ARBA" id="ARBA00004496"/>
    </source>
</evidence>
<evidence type="ECO:0000256" key="17">
    <source>
        <dbReference type="RuleBase" id="RU004013"/>
    </source>
</evidence>
<feature type="active site" description="Pros-phosphohistidine intermediate" evidence="14 15">
    <location>
        <position position="134"/>
    </location>
</feature>
<dbReference type="Gene3D" id="3.30.70.141">
    <property type="entry name" value="Nucleoside diphosphate kinase-like domain"/>
    <property type="match status" value="1"/>
</dbReference>
<comment type="subcellular location">
    <subcellularLocation>
        <location evidence="1 14">Cytoplasm</location>
    </subcellularLocation>
</comment>
<evidence type="ECO:0000256" key="15">
    <source>
        <dbReference type="PROSITE-ProRule" id="PRU00706"/>
    </source>
</evidence>
<keyword evidence="6 14" id="KW-0597">Phosphoprotein</keyword>
<evidence type="ECO:0000256" key="13">
    <source>
        <dbReference type="ARBA" id="ARBA00023080"/>
    </source>
</evidence>
<dbReference type="NCBIfam" id="NF001908">
    <property type="entry name" value="PRK00668.1"/>
    <property type="match status" value="1"/>
</dbReference>
<dbReference type="Pfam" id="PF00334">
    <property type="entry name" value="NDK"/>
    <property type="match status" value="1"/>
</dbReference>
<comment type="cofactor">
    <cofactor evidence="14">
        <name>Mg(2+)</name>
        <dbReference type="ChEBI" id="CHEBI:18420"/>
    </cofactor>
</comment>
<dbReference type="HAMAP" id="MF_00451">
    <property type="entry name" value="NDP_kinase"/>
    <property type="match status" value="1"/>
</dbReference>
<dbReference type="InterPro" id="IPR001564">
    <property type="entry name" value="Nucleoside_diP_kinase"/>
</dbReference>
<dbReference type="PROSITE" id="PS51374">
    <property type="entry name" value="NDPK_LIKE"/>
    <property type="match status" value="1"/>
</dbReference>
<dbReference type="AlphaFoldDB" id="A0A3A6UE41"/>
<feature type="binding site" evidence="14 15">
    <location>
        <position position="104"/>
    </location>
    <ligand>
        <name>ATP</name>
        <dbReference type="ChEBI" id="CHEBI:30616"/>
    </ligand>
</feature>
<accession>A0A3A6UE41</accession>
<feature type="binding site" evidence="14 15">
    <location>
        <position position="76"/>
    </location>
    <ligand>
        <name>ATP</name>
        <dbReference type="ChEBI" id="CHEBI:30616"/>
    </ligand>
</feature>
<comment type="subunit">
    <text evidence="14">Homotetramer.</text>
</comment>
<evidence type="ECO:0000256" key="14">
    <source>
        <dbReference type="HAMAP-Rule" id="MF_00451"/>
    </source>
</evidence>